<protein>
    <recommendedName>
        <fullName evidence="2">Putative Flp pilus-assembly TadG-like N-terminal domain-containing protein</fullName>
    </recommendedName>
</protein>
<dbReference type="NCBIfam" id="TIGR03816">
    <property type="entry name" value="tadE_like_DECH"/>
    <property type="match status" value="1"/>
</dbReference>
<keyword evidence="1" id="KW-1133">Transmembrane helix</keyword>
<keyword evidence="1" id="KW-0472">Membrane</keyword>
<evidence type="ECO:0000259" key="2">
    <source>
        <dbReference type="Pfam" id="PF13400"/>
    </source>
</evidence>
<organism evidence="3 4">
    <name type="scientific">Nocardia ninae NBRC 108245</name>
    <dbReference type="NCBI Taxonomy" id="1210091"/>
    <lineage>
        <taxon>Bacteria</taxon>
        <taxon>Bacillati</taxon>
        <taxon>Actinomycetota</taxon>
        <taxon>Actinomycetes</taxon>
        <taxon>Mycobacteriales</taxon>
        <taxon>Nocardiaceae</taxon>
        <taxon>Nocardia</taxon>
    </lineage>
</organism>
<keyword evidence="4" id="KW-1185">Reference proteome</keyword>
<dbReference type="AlphaFoldDB" id="A0A511MA17"/>
<comment type="caution">
    <text evidence="3">The sequence shown here is derived from an EMBL/GenBank/DDBJ whole genome shotgun (WGS) entry which is preliminary data.</text>
</comment>
<reference evidence="3 4" key="1">
    <citation type="submission" date="2019-07" db="EMBL/GenBank/DDBJ databases">
        <title>Whole genome shotgun sequence of Nocardia ninae NBRC 108245.</title>
        <authorList>
            <person name="Hosoyama A."/>
            <person name="Uohara A."/>
            <person name="Ohji S."/>
            <person name="Ichikawa N."/>
        </authorList>
    </citation>
    <scope>NUCLEOTIDE SEQUENCE [LARGE SCALE GENOMIC DNA]</scope>
    <source>
        <strain evidence="3 4">NBRC 108245</strain>
    </source>
</reference>
<sequence>MRGKLRADDGAATVFACLALTALIAATLMIGQVGVVVVTRHRAQAAADSAALAAAAALAEGVDAGCAAAAAVVRRMAARMEQCEVAEWDATVIVNRNVPMGLLGTYRVRAVARAGPVEN</sequence>
<dbReference type="Pfam" id="PF13400">
    <property type="entry name" value="Tad"/>
    <property type="match status" value="1"/>
</dbReference>
<feature type="transmembrane region" description="Helical" evidence="1">
    <location>
        <begin position="50"/>
        <end position="73"/>
    </location>
</feature>
<evidence type="ECO:0000256" key="1">
    <source>
        <dbReference type="SAM" id="Phobius"/>
    </source>
</evidence>
<dbReference type="InterPro" id="IPR021202">
    <property type="entry name" value="Rv3654c-like"/>
</dbReference>
<dbReference type="InterPro" id="IPR028087">
    <property type="entry name" value="Tad_N"/>
</dbReference>
<dbReference type="Proteomes" id="UP000321424">
    <property type="component" value="Unassembled WGS sequence"/>
</dbReference>
<gene>
    <name evidence="3" type="ORF">NN4_20310</name>
</gene>
<dbReference type="EMBL" id="BJXA01000009">
    <property type="protein sequence ID" value="GEM37512.1"/>
    <property type="molecule type" value="Genomic_DNA"/>
</dbReference>
<keyword evidence="1" id="KW-0812">Transmembrane</keyword>
<evidence type="ECO:0000313" key="3">
    <source>
        <dbReference type="EMBL" id="GEM37512.1"/>
    </source>
</evidence>
<proteinExistence type="predicted"/>
<accession>A0A511MA17</accession>
<evidence type="ECO:0000313" key="4">
    <source>
        <dbReference type="Proteomes" id="UP000321424"/>
    </source>
</evidence>
<feature type="transmembrane region" description="Helical" evidence="1">
    <location>
        <begin position="12"/>
        <end position="38"/>
    </location>
</feature>
<feature type="domain" description="Putative Flp pilus-assembly TadG-like N-terminal" evidence="2">
    <location>
        <begin position="10"/>
        <end position="57"/>
    </location>
</feature>
<name>A0A511MA17_9NOCA</name>
<dbReference type="OrthoDB" id="4565514at2"/>